<dbReference type="GO" id="GO:0006406">
    <property type="term" value="P:mRNA export from nucleus"/>
    <property type="evidence" value="ECO:0007669"/>
    <property type="project" value="InterPro"/>
</dbReference>
<feature type="compositionally biased region" description="Polar residues" evidence="1">
    <location>
        <begin position="74"/>
        <end position="91"/>
    </location>
</feature>
<comment type="caution">
    <text evidence="2">The sequence shown here is derived from an EMBL/GenBank/DDBJ whole genome shotgun (WGS) entry which is preliminary data.</text>
</comment>
<evidence type="ECO:0000313" key="3">
    <source>
        <dbReference type="Proteomes" id="UP000265520"/>
    </source>
</evidence>
<reference evidence="2 3" key="1">
    <citation type="journal article" date="2018" name="Front. Plant Sci.">
        <title>Red Clover (Trifolium pratense) and Zigzag Clover (T. medium) - A Picture of Genomic Similarities and Differences.</title>
        <authorList>
            <person name="Dluhosova J."/>
            <person name="Istvanek J."/>
            <person name="Nedelnik J."/>
            <person name="Repkova J."/>
        </authorList>
    </citation>
    <scope>NUCLEOTIDE SEQUENCE [LARGE SCALE GENOMIC DNA]</scope>
    <source>
        <strain evidence="3">cv. 10/8</strain>
        <tissue evidence="2">Leaf</tissue>
    </source>
</reference>
<sequence>DRCHGTLLQYVDFLGSAVTPGSNYAILIPSLDDLVHLYHLDPEVAFLIYRPVMRLFKSQRSPDVCWPLDDKNAASDSSTNFESDPADSSGSMVLDIGSNKKQIRL</sequence>
<keyword evidence="3" id="KW-1185">Reference proteome</keyword>
<feature type="region of interest" description="Disordered" evidence="1">
    <location>
        <begin position="73"/>
        <end position="105"/>
    </location>
</feature>
<organism evidence="2 3">
    <name type="scientific">Trifolium medium</name>
    <dbReference type="NCBI Taxonomy" id="97028"/>
    <lineage>
        <taxon>Eukaryota</taxon>
        <taxon>Viridiplantae</taxon>
        <taxon>Streptophyta</taxon>
        <taxon>Embryophyta</taxon>
        <taxon>Tracheophyta</taxon>
        <taxon>Spermatophyta</taxon>
        <taxon>Magnoliopsida</taxon>
        <taxon>eudicotyledons</taxon>
        <taxon>Gunneridae</taxon>
        <taxon>Pentapetalae</taxon>
        <taxon>rosids</taxon>
        <taxon>fabids</taxon>
        <taxon>Fabales</taxon>
        <taxon>Fabaceae</taxon>
        <taxon>Papilionoideae</taxon>
        <taxon>50 kb inversion clade</taxon>
        <taxon>NPAAA clade</taxon>
        <taxon>Hologalegina</taxon>
        <taxon>IRL clade</taxon>
        <taxon>Trifolieae</taxon>
        <taxon>Trifolium</taxon>
    </lineage>
</organism>
<dbReference type="Proteomes" id="UP000265520">
    <property type="component" value="Unassembled WGS sequence"/>
</dbReference>
<dbReference type="GO" id="GO:0006397">
    <property type="term" value="P:mRNA processing"/>
    <property type="evidence" value="ECO:0007669"/>
    <property type="project" value="InterPro"/>
</dbReference>
<dbReference type="InterPro" id="IPR040007">
    <property type="entry name" value="Tho2"/>
</dbReference>
<dbReference type="AlphaFoldDB" id="A0A392QQ08"/>
<evidence type="ECO:0000313" key="2">
    <source>
        <dbReference type="EMBL" id="MCI26049.1"/>
    </source>
</evidence>
<accession>A0A392QQ08</accession>
<feature type="non-terminal residue" evidence="2">
    <location>
        <position position="1"/>
    </location>
</feature>
<dbReference type="PANTHER" id="PTHR21597">
    <property type="entry name" value="THO2 PROTEIN"/>
    <property type="match status" value="1"/>
</dbReference>
<dbReference type="PANTHER" id="PTHR21597:SF0">
    <property type="entry name" value="THO COMPLEX SUBUNIT 2"/>
    <property type="match status" value="1"/>
</dbReference>
<proteinExistence type="predicted"/>
<evidence type="ECO:0000256" key="1">
    <source>
        <dbReference type="SAM" id="MobiDB-lite"/>
    </source>
</evidence>
<dbReference type="GO" id="GO:0003729">
    <property type="term" value="F:mRNA binding"/>
    <property type="evidence" value="ECO:0007669"/>
    <property type="project" value="TreeGrafter"/>
</dbReference>
<name>A0A392QQ08_9FABA</name>
<dbReference type="GO" id="GO:0000445">
    <property type="term" value="C:THO complex part of transcription export complex"/>
    <property type="evidence" value="ECO:0007669"/>
    <property type="project" value="TreeGrafter"/>
</dbReference>
<dbReference type="EMBL" id="LXQA010151008">
    <property type="protein sequence ID" value="MCI26049.1"/>
    <property type="molecule type" value="Genomic_DNA"/>
</dbReference>
<protein>
    <submittedName>
        <fullName evidence="2">THO complex subunit 2-like</fullName>
    </submittedName>
</protein>